<evidence type="ECO:0000256" key="1">
    <source>
        <dbReference type="SAM" id="MobiDB-lite"/>
    </source>
</evidence>
<evidence type="ECO:0000313" key="3">
    <source>
        <dbReference type="Proteomes" id="UP000007015"/>
    </source>
</evidence>
<proteinExistence type="predicted"/>
<sequence length="77" mass="8498">MDPPPTSLPATDRPPPELSSDGSASHELASDRSISPELFGHGSPELAEPADTFIEPLLLHVEREKENQRRRGKEEIE</sequence>
<feature type="region of interest" description="Disordered" evidence="1">
    <location>
        <begin position="1"/>
        <end position="77"/>
    </location>
</feature>
<evidence type="ECO:0000313" key="2">
    <source>
        <dbReference type="EMBL" id="EEC80418.1"/>
    </source>
</evidence>
<accession>B8B0W9</accession>
<dbReference type="AlphaFoldDB" id="B8B0W9"/>
<feature type="compositionally biased region" description="Pro residues" evidence="1">
    <location>
        <begin position="1"/>
        <end position="17"/>
    </location>
</feature>
<reference evidence="2 3" key="1">
    <citation type="journal article" date="2005" name="PLoS Biol.">
        <title>The genomes of Oryza sativa: a history of duplications.</title>
        <authorList>
            <person name="Yu J."/>
            <person name="Wang J."/>
            <person name="Lin W."/>
            <person name="Li S."/>
            <person name="Li H."/>
            <person name="Zhou J."/>
            <person name="Ni P."/>
            <person name="Dong W."/>
            <person name="Hu S."/>
            <person name="Zeng C."/>
            <person name="Zhang J."/>
            <person name="Zhang Y."/>
            <person name="Li R."/>
            <person name="Xu Z."/>
            <person name="Li S."/>
            <person name="Li X."/>
            <person name="Zheng H."/>
            <person name="Cong L."/>
            <person name="Lin L."/>
            <person name="Yin J."/>
            <person name="Geng J."/>
            <person name="Li G."/>
            <person name="Shi J."/>
            <person name="Liu J."/>
            <person name="Lv H."/>
            <person name="Li J."/>
            <person name="Wang J."/>
            <person name="Deng Y."/>
            <person name="Ran L."/>
            <person name="Shi X."/>
            <person name="Wang X."/>
            <person name="Wu Q."/>
            <person name="Li C."/>
            <person name="Ren X."/>
            <person name="Wang J."/>
            <person name="Wang X."/>
            <person name="Li D."/>
            <person name="Liu D."/>
            <person name="Zhang X."/>
            <person name="Ji Z."/>
            <person name="Zhao W."/>
            <person name="Sun Y."/>
            <person name="Zhang Z."/>
            <person name="Bao J."/>
            <person name="Han Y."/>
            <person name="Dong L."/>
            <person name="Ji J."/>
            <person name="Chen P."/>
            <person name="Wu S."/>
            <person name="Liu J."/>
            <person name="Xiao Y."/>
            <person name="Bu D."/>
            <person name="Tan J."/>
            <person name="Yang L."/>
            <person name="Ye C."/>
            <person name="Zhang J."/>
            <person name="Xu J."/>
            <person name="Zhou Y."/>
            <person name="Yu Y."/>
            <person name="Zhang B."/>
            <person name="Zhuang S."/>
            <person name="Wei H."/>
            <person name="Liu B."/>
            <person name="Lei M."/>
            <person name="Yu H."/>
            <person name="Li Y."/>
            <person name="Xu H."/>
            <person name="Wei S."/>
            <person name="He X."/>
            <person name="Fang L."/>
            <person name="Zhang Z."/>
            <person name="Zhang Y."/>
            <person name="Huang X."/>
            <person name="Su Z."/>
            <person name="Tong W."/>
            <person name="Li J."/>
            <person name="Tong Z."/>
            <person name="Li S."/>
            <person name="Ye J."/>
            <person name="Wang L."/>
            <person name="Fang L."/>
            <person name="Lei T."/>
            <person name="Chen C."/>
            <person name="Chen H."/>
            <person name="Xu Z."/>
            <person name="Li H."/>
            <person name="Huang H."/>
            <person name="Zhang F."/>
            <person name="Xu H."/>
            <person name="Li N."/>
            <person name="Zhao C."/>
            <person name="Li S."/>
            <person name="Dong L."/>
            <person name="Huang Y."/>
            <person name="Li L."/>
            <person name="Xi Y."/>
            <person name="Qi Q."/>
            <person name="Li W."/>
            <person name="Zhang B."/>
            <person name="Hu W."/>
            <person name="Zhang Y."/>
            <person name="Tian X."/>
            <person name="Jiao Y."/>
            <person name="Liang X."/>
            <person name="Jin J."/>
            <person name="Gao L."/>
            <person name="Zheng W."/>
            <person name="Hao B."/>
            <person name="Liu S."/>
            <person name="Wang W."/>
            <person name="Yuan L."/>
            <person name="Cao M."/>
            <person name="McDermott J."/>
            <person name="Samudrala R."/>
            <person name="Wang J."/>
            <person name="Wong G.K."/>
            <person name="Yang H."/>
        </authorList>
    </citation>
    <scope>NUCLEOTIDE SEQUENCE [LARGE SCALE GENOMIC DNA]</scope>
    <source>
        <strain evidence="3">cv. 93-11</strain>
    </source>
</reference>
<keyword evidence="3" id="KW-1185">Reference proteome</keyword>
<name>B8B0W9_ORYSI</name>
<dbReference type="Proteomes" id="UP000007015">
    <property type="component" value="Chromosome 6"/>
</dbReference>
<gene>
    <name evidence="2" type="ORF">OsI_22589</name>
</gene>
<dbReference type="EMBL" id="CM000131">
    <property type="protein sequence ID" value="EEC80418.1"/>
    <property type="molecule type" value="Genomic_DNA"/>
</dbReference>
<protein>
    <submittedName>
        <fullName evidence="2">Uncharacterized protein</fullName>
    </submittedName>
</protein>
<feature type="compositionally biased region" description="Basic and acidic residues" evidence="1">
    <location>
        <begin position="60"/>
        <end position="77"/>
    </location>
</feature>
<organism evidence="2 3">
    <name type="scientific">Oryza sativa subsp. indica</name>
    <name type="common">Rice</name>
    <dbReference type="NCBI Taxonomy" id="39946"/>
    <lineage>
        <taxon>Eukaryota</taxon>
        <taxon>Viridiplantae</taxon>
        <taxon>Streptophyta</taxon>
        <taxon>Embryophyta</taxon>
        <taxon>Tracheophyta</taxon>
        <taxon>Spermatophyta</taxon>
        <taxon>Magnoliopsida</taxon>
        <taxon>Liliopsida</taxon>
        <taxon>Poales</taxon>
        <taxon>Poaceae</taxon>
        <taxon>BOP clade</taxon>
        <taxon>Oryzoideae</taxon>
        <taxon>Oryzeae</taxon>
        <taxon>Oryzinae</taxon>
        <taxon>Oryza</taxon>
        <taxon>Oryza sativa</taxon>
    </lineage>
</organism>
<dbReference type="HOGENOM" id="CLU_2642460_0_0_1"/>
<dbReference type="Gramene" id="BGIOSGA021424-TA">
    <property type="protein sequence ID" value="BGIOSGA021424-PA"/>
    <property type="gene ID" value="BGIOSGA021424"/>
</dbReference>